<dbReference type="Proteomes" id="UP000276215">
    <property type="component" value="Unassembled WGS sequence"/>
</dbReference>
<feature type="compositionally biased region" description="Basic and acidic residues" evidence="1">
    <location>
        <begin position="50"/>
        <end position="82"/>
    </location>
</feature>
<keyword evidence="3" id="KW-1185">Reference proteome</keyword>
<gene>
    <name evidence="2" type="ORF">L873DRAFT_1794148</name>
</gene>
<name>A0A3N4J5Z5_9PEZI</name>
<dbReference type="EMBL" id="ML120468">
    <property type="protein sequence ID" value="RPA92677.1"/>
    <property type="molecule type" value="Genomic_DNA"/>
</dbReference>
<evidence type="ECO:0000313" key="3">
    <source>
        <dbReference type="Proteomes" id="UP000276215"/>
    </source>
</evidence>
<feature type="region of interest" description="Disordered" evidence="1">
    <location>
        <begin position="34"/>
        <end position="82"/>
    </location>
</feature>
<protein>
    <submittedName>
        <fullName evidence="2">Uncharacterized protein</fullName>
    </submittedName>
</protein>
<accession>A0A3N4J5Z5</accession>
<reference evidence="2 3" key="1">
    <citation type="journal article" date="2018" name="Nat. Ecol. Evol.">
        <title>Pezizomycetes genomes reveal the molecular basis of ectomycorrhizal truffle lifestyle.</title>
        <authorList>
            <person name="Murat C."/>
            <person name="Payen T."/>
            <person name="Noel B."/>
            <person name="Kuo A."/>
            <person name="Morin E."/>
            <person name="Chen J."/>
            <person name="Kohler A."/>
            <person name="Krizsan K."/>
            <person name="Balestrini R."/>
            <person name="Da Silva C."/>
            <person name="Montanini B."/>
            <person name="Hainaut M."/>
            <person name="Levati E."/>
            <person name="Barry K.W."/>
            <person name="Belfiori B."/>
            <person name="Cichocki N."/>
            <person name="Clum A."/>
            <person name="Dockter R.B."/>
            <person name="Fauchery L."/>
            <person name="Guy J."/>
            <person name="Iotti M."/>
            <person name="Le Tacon F."/>
            <person name="Lindquist E.A."/>
            <person name="Lipzen A."/>
            <person name="Malagnac F."/>
            <person name="Mello A."/>
            <person name="Molinier V."/>
            <person name="Miyauchi S."/>
            <person name="Poulain J."/>
            <person name="Riccioni C."/>
            <person name="Rubini A."/>
            <person name="Sitrit Y."/>
            <person name="Splivallo R."/>
            <person name="Traeger S."/>
            <person name="Wang M."/>
            <person name="Zifcakova L."/>
            <person name="Wipf D."/>
            <person name="Zambonelli A."/>
            <person name="Paolocci F."/>
            <person name="Nowrousian M."/>
            <person name="Ottonello S."/>
            <person name="Baldrian P."/>
            <person name="Spatafora J.W."/>
            <person name="Henrissat B."/>
            <person name="Nagy L.G."/>
            <person name="Aury J.M."/>
            <person name="Wincker P."/>
            <person name="Grigoriev I.V."/>
            <person name="Bonfante P."/>
            <person name="Martin F.M."/>
        </authorList>
    </citation>
    <scope>NUCLEOTIDE SEQUENCE [LARGE SCALE GENOMIC DNA]</scope>
    <source>
        <strain evidence="2 3">120613-1</strain>
    </source>
</reference>
<proteinExistence type="predicted"/>
<organism evidence="2 3">
    <name type="scientific">Choiromyces venosus 120613-1</name>
    <dbReference type="NCBI Taxonomy" id="1336337"/>
    <lineage>
        <taxon>Eukaryota</taxon>
        <taxon>Fungi</taxon>
        <taxon>Dikarya</taxon>
        <taxon>Ascomycota</taxon>
        <taxon>Pezizomycotina</taxon>
        <taxon>Pezizomycetes</taxon>
        <taxon>Pezizales</taxon>
        <taxon>Tuberaceae</taxon>
        <taxon>Choiromyces</taxon>
    </lineage>
</organism>
<evidence type="ECO:0000256" key="1">
    <source>
        <dbReference type="SAM" id="MobiDB-lite"/>
    </source>
</evidence>
<evidence type="ECO:0000313" key="2">
    <source>
        <dbReference type="EMBL" id="RPA92677.1"/>
    </source>
</evidence>
<dbReference type="AlphaFoldDB" id="A0A3N4J5Z5"/>
<sequence length="219" mass="26905">MAGVEKLIDGVVRSRLESFLERIEVKPEDRDRRLEKIERVLGPDGGSKGNKKEDLESKVEEDSVLKREEEEKEKRERREKKLELKKREEKMEGERRKKLRKREDEIRVKRKKVEEERVLEEKKEKEKKALGKLMEMRKNKKVWEDWLSWNRYVVEVGNEGWKKLLEVRKLEFYEMSVEGLIEGSRDIRKFLDKWAFERLKERYKRDSRHGWERMSEEER</sequence>